<dbReference type="PANTHER" id="PTHR24221:SF606">
    <property type="entry name" value="COLICIN V SECRETION-PROCESSING ATP-BINDING PROTEIN"/>
    <property type="match status" value="1"/>
</dbReference>
<feature type="transmembrane region" description="Helical" evidence="10">
    <location>
        <begin position="308"/>
        <end position="326"/>
    </location>
</feature>
<dbReference type="CDD" id="cd03228">
    <property type="entry name" value="ABCC_MRP_Like"/>
    <property type="match status" value="1"/>
</dbReference>
<evidence type="ECO:0000256" key="9">
    <source>
        <dbReference type="ARBA" id="ARBA00034018"/>
    </source>
</evidence>
<gene>
    <name evidence="14" type="ORF">EpCFBP13511_10740</name>
</gene>
<evidence type="ECO:0000256" key="7">
    <source>
        <dbReference type="ARBA" id="ARBA00022989"/>
    </source>
</evidence>
<dbReference type="InterPro" id="IPR003593">
    <property type="entry name" value="AAA+_ATPase"/>
</dbReference>
<dbReference type="InterPro" id="IPR027417">
    <property type="entry name" value="P-loop_NTPase"/>
</dbReference>
<evidence type="ECO:0000313" key="14">
    <source>
        <dbReference type="EMBL" id="TKJ90502.1"/>
    </source>
</evidence>
<reference evidence="14 15" key="1">
    <citation type="journal article" date="2019" name="Sci. Rep.">
        <title>Differences in resource use lead to coexistence of seed-transmitted microbial populations.</title>
        <authorList>
            <person name="Torres-Cortes G."/>
            <person name="Garcia B.J."/>
            <person name="Compant S."/>
            <person name="Rezki S."/>
            <person name="Jones P."/>
            <person name="Preveaux A."/>
            <person name="Briand M."/>
            <person name="Roulet A."/>
            <person name="Bouchez O."/>
            <person name="Jacobson D."/>
            <person name="Barret M."/>
        </authorList>
    </citation>
    <scope>NUCLEOTIDE SEQUENCE [LARGE SCALE GENOMIC DNA]</scope>
    <source>
        <strain evidence="14 15">CFBP13511</strain>
    </source>
</reference>
<evidence type="ECO:0000259" key="13">
    <source>
        <dbReference type="PROSITE" id="PS50990"/>
    </source>
</evidence>
<evidence type="ECO:0000256" key="1">
    <source>
        <dbReference type="ARBA" id="ARBA00004651"/>
    </source>
</evidence>
<dbReference type="InterPro" id="IPR039421">
    <property type="entry name" value="Type_1_exporter"/>
</dbReference>
<dbReference type="InterPro" id="IPR036640">
    <property type="entry name" value="ABC1_TM_sf"/>
</dbReference>
<dbReference type="InterPro" id="IPR005074">
    <property type="entry name" value="Peptidase_C39"/>
</dbReference>
<organism evidence="14 15">
    <name type="scientific">Erwinia persicina</name>
    <dbReference type="NCBI Taxonomy" id="55211"/>
    <lineage>
        <taxon>Bacteria</taxon>
        <taxon>Pseudomonadati</taxon>
        <taxon>Pseudomonadota</taxon>
        <taxon>Gammaproteobacteria</taxon>
        <taxon>Enterobacterales</taxon>
        <taxon>Erwiniaceae</taxon>
        <taxon>Erwinia</taxon>
    </lineage>
</organism>
<keyword evidence="4 10" id="KW-0812">Transmembrane</keyword>
<dbReference type="Gene3D" id="3.40.50.300">
    <property type="entry name" value="P-loop containing nucleotide triphosphate hydrolases"/>
    <property type="match status" value="1"/>
</dbReference>
<feature type="transmembrane region" description="Helical" evidence="10">
    <location>
        <begin position="405"/>
        <end position="431"/>
    </location>
</feature>
<feature type="transmembrane region" description="Helical" evidence="10">
    <location>
        <begin position="205"/>
        <end position="226"/>
    </location>
</feature>
<dbReference type="Gene3D" id="1.20.1560.10">
    <property type="entry name" value="ABC transporter type 1, transmembrane domain"/>
    <property type="match status" value="1"/>
</dbReference>
<evidence type="ECO:0000259" key="12">
    <source>
        <dbReference type="PROSITE" id="PS50929"/>
    </source>
</evidence>
<feature type="domain" description="Peptidase C39" evidence="13">
    <location>
        <begin position="18"/>
        <end position="138"/>
    </location>
</feature>
<dbReference type="EC" id="7.6.2.2" evidence="3"/>
<dbReference type="Pfam" id="PF03412">
    <property type="entry name" value="Peptidase_C39"/>
    <property type="match status" value="1"/>
</dbReference>
<evidence type="ECO:0000256" key="8">
    <source>
        <dbReference type="ARBA" id="ARBA00023136"/>
    </source>
</evidence>
<dbReference type="GO" id="GO:0006508">
    <property type="term" value="P:proteolysis"/>
    <property type="evidence" value="ECO:0007669"/>
    <property type="project" value="InterPro"/>
</dbReference>
<evidence type="ECO:0000259" key="11">
    <source>
        <dbReference type="PROSITE" id="PS50893"/>
    </source>
</evidence>
<dbReference type="GO" id="GO:0008559">
    <property type="term" value="F:ABC-type xenobiotic transporter activity"/>
    <property type="evidence" value="ECO:0007669"/>
    <property type="project" value="UniProtKB-EC"/>
</dbReference>
<feature type="transmembrane region" description="Helical" evidence="10">
    <location>
        <begin position="279"/>
        <end position="302"/>
    </location>
</feature>
<dbReference type="GO" id="GO:0034040">
    <property type="term" value="F:ATPase-coupled lipid transmembrane transporter activity"/>
    <property type="evidence" value="ECO:0007669"/>
    <property type="project" value="TreeGrafter"/>
</dbReference>
<dbReference type="InterPro" id="IPR011527">
    <property type="entry name" value="ABC1_TM_dom"/>
</dbReference>
<keyword evidence="7 10" id="KW-1133">Transmembrane helix</keyword>
<feature type="domain" description="ABC transmembrane type-1" evidence="12">
    <location>
        <begin position="170"/>
        <end position="443"/>
    </location>
</feature>
<dbReference type="PROSITE" id="PS50929">
    <property type="entry name" value="ABC_TM1F"/>
    <property type="match status" value="1"/>
</dbReference>
<dbReference type="GO" id="GO:0005886">
    <property type="term" value="C:plasma membrane"/>
    <property type="evidence" value="ECO:0007669"/>
    <property type="project" value="UniProtKB-SubCell"/>
</dbReference>
<comment type="similarity">
    <text evidence="2">Belongs to the ABC transporter superfamily. Drug exporter-2 (TC 3.A.1.117) family.</text>
</comment>
<keyword evidence="5" id="KW-0547">Nucleotide-binding</keyword>
<comment type="subcellular location">
    <subcellularLocation>
        <location evidence="1">Cell membrane</location>
        <topology evidence="1">Multi-pass membrane protein</topology>
    </subcellularLocation>
</comment>
<proteinExistence type="inferred from homology"/>
<evidence type="ECO:0000256" key="5">
    <source>
        <dbReference type="ARBA" id="ARBA00022741"/>
    </source>
</evidence>
<feature type="domain" description="ABC transporter" evidence="11">
    <location>
        <begin position="483"/>
        <end position="702"/>
    </location>
</feature>
<name>A0A4U3FCD0_9GAMM</name>
<dbReference type="GO" id="GO:0016887">
    <property type="term" value="F:ATP hydrolysis activity"/>
    <property type="evidence" value="ECO:0007669"/>
    <property type="project" value="InterPro"/>
</dbReference>
<evidence type="ECO:0000256" key="6">
    <source>
        <dbReference type="ARBA" id="ARBA00022840"/>
    </source>
</evidence>
<dbReference type="AlphaFoldDB" id="A0A4U3FCD0"/>
<dbReference type="GO" id="GO:0008233">
    <property type="term" value="F:peptidase activity"/>
    <property type="evidence" value="ECO:0007669"/>
    <property type="project" value="InterPro"/>
</dbReference>
<dbReference type="RefSeq" id="WP_137269209.1">
    <property type="nucleotide sequence ID" value="NZ_QGAC01000009.1"/>
</dbReference>
<accession>A0A4U3FCD0</accession>
<dbReference type="OrthoDB" id="6828292at2"/>
<sequence length="702" mass="78737">MSSLFRFHTTEKTPVIRQHEYTECGLACLAMVLGYYGYNTSISQLRREYEVSEDSGTSLSSLLKWSREKGLEGRLLQGKVTELKQVNLPAIAFWHGNHFVVVVGVNDRGITIHDPASGLRRYKYKEAEVLFSGYVLELQPAASFTRQSADASFSLNQLASNITHRVKRQITLFIFSLFALLIMLVSPSYFQLVLDEAISRSDYDLVILLTCIFAIVYIFDVVNRFLKQILEICLRNFAYDELSQSIRGYLLRAHTSWFRTRPVGVILAIEKSLHSCAEFISNGYVAMAYSFLISIFSLIFMMFYSVKIALVTLLSMTVFLVIRFVLIRPYQRAVDNAITKTAEYESLLVETQKGIVTLKANNMLSNMNSVIDRAMRNYINGLMHQERLLARFDTASVFVINAEQLIVVCMGAWAILQGQMSIGMLVAYLSYKRYFSDAMVQLAHKYLEKNALKGPLERIADLVSYQADEDDFGDRKIEVPRVLTLDNVSFSWPGKAAILKNISLTLSTSQETVIVGQSGSGKTTLLRLLSGILQPGSGEIRLNQYPLTSYDLAELRQHIRIIHADDQLFTGSLIENISGFSLEVDLKEVIAACKLAQIHRVIAALPHGYETNFIPGNPLFSAGEVQRLVLARALYARPDWLLCDEVTANLDKQTASKVLTNLRALGIGLVFVTHSPEVVYQGGQLVELENGIILANPEGQTS</sequence>
<feature type="transmembrane region" description="Helical" evidence="10">
    <location>
        <begin position="170"/>
        <end position="190"/>
    </location>
</feature>
<evidence type="ECO:0000313" key="15">
    <source>
        <dbReference type="Proteomes" id="UP000306393"/>
    </source>
</evidence>
<dbReference type="Pfam" id="PF00664">
    <property type="entry name" value="ABC_membrane"/>
    <property type="match status" value="1"/>
</dbReference>
<evidence type="ECO:0000256" key="3">
    <source>
        <dbReference type="ARBA" id="ARBA00012191"/>
    </source>
</evidence>
<dbReference type="Gene3D" id="3.90.70.10">
    <property type="entry name" value="Cysteine proteinases"/>
    <property type="match status" value="1"/>
</dbReference>
<keyword evidence="6" id="KW-0067">ATP-binding</keyword>
<dbReference type="InterPro" id="IPR003439">
    <property type="entry name" value="ABC_transporter-like_ATP-bd"/>
</dbReference>
<dbReference type="EMBL" id="QGAC01000009">
    <property type="protein sequence ID" value="TKJ90502.1"/>
    <property type="molecule type" value="Genomic_DNA"/>
</dbReference>
<keyword evidence="8 10" id="KW-0472">Membrane</keyword>
<evidence type="ECO:0000256" key="10">
    <source>
        <dbReference type="SAM" id="Phobius"/>
    </source>
</evidence>
<dbReference type="GO" id="GO:0005524">
    <property type="term" value="F:ATP binding"/>
    <property type="evidence" value="ECO:0007669"/>
    <property type="project" value="UniProtKB-KW"/>
</dbReference>
<comment type="catalytic activity">
    <reaction evidence="9">
        <text>ATP + H2O + xenobioticSide 1 = ADP + phosphate + xenobioticSide 2.</text>
        <dbReference type="EC" id="7.6.2.2"/>
    </reaction>
</comment>
<comment type="caution">
    <text evidence="14">The sequence shown here is derived from an EMBL/GenBank/DDBJ whole genome shotgun (WGS) entry which is preliminary data.</text>
</comment>
<dbReference type="SUPFAM" id="SSF52540">
    <property type="entry name" value="P-loop containing nucleoside triphosphate hydrolases"/>
    <property type="match status" value="1"/>
</dbReference>
<dbReference type="PROSITE" id="PS50893">
    <property type="entry name" value="ABC_TRANSPORTER_2"/>
    <property type="match status" value="1"/>
</dbReference>
<dbReference type="Proteomes" id="UP000306393">
    <property type="component" value="Unassembled WGS sequence"/>
</dbReference>
<protein>
    <recommendedName>
        <fullName evidence="3">ABC-type xenobiotic transporter</fullName>
        <ecNumber evidence="3">7.6.2.2</ecNumber>
    </recommendedName>
</protein>
<evidence type="ECO:0000256" key="2">
    <source>
        <dbReference type="ARBA" id="ARBA00006526"/>
    </source>
</evidence>
<dbReference type="Pfam" id="PF00005">
    <property type="entry name" value="ABC_tran"/>
    <property type="match status" value="1"/>
</dbReference>
<dbReference type="PANTHER" id="PTHR24221">
    <property type="entry name" value="ATP-BINDING CASSETTE SUB-FAMILY B"/>
    <property type="match status" value="1"/>
</dbReference>
<dbReference type="SMART" id="SM00382">
    <property type="entry name" value="AAA"/>
    <property type="match status" value="1"/>
</dbReference>
<dbReference type="PROSITE" id="PS50990">
    <property type="entry name" value="PEPTIDASE_C39"/>
    <property type="match status" value="1"/>
</dbReference>
<evidence type="ECO:0000256" key="4">
    <source>
        <dbReference type="ARBA" id="ARBA00022692"/>
    </source>
</evidence>
<dbReference type="SUPFAM" id="SSF90123">
    <property type="entry name" value="ABC transporter transmembrane region"/>
    <property type="match status" value="1"/>
</dbReference>